<evidence type="ECO:0000313" key="4">
    <source>
        <dbReference type="EMBL" id="MBD8081024.1"/>
    </source>
</evidence>
<feature type="chain" id="PRO_5045441126" evidence="2">
    <location>
        <begin position="19"/>
        <end position="278"/>
    </location>
</feature>
<accession>A0ABR8Z6V5</accession>
<reference evidence="4 5" key="1">
    <citation type="submission" date="2020-09" db="EMBL/GenBank/DDBJ databases">
        <title>Genome seq and assembly of Chryseobacterium sp.</title>
        <authorList>
            <person name="Chhetri G."/>
        </authorList>
    </citation>
    <scope>NUCLEOTIDE SEQUENCE [LARGE SCALE GENOMIC DNA]</scope>
    <source>
        <strain evidence="4 5">GCR10</strain>
    </source>
</reference>
<name>A0ABR8Z6V5_9FLAO</name>
<keyword evidence="1 2" id="KW-0732">Signal</keyword>
<protein>
    <submittedName>
        <fullName evidence="4">T9SS type A sorting domain-containing protein</fullName>
    </submittedName>
</protein>
<evidence type="ECO:0000313" key="5">
    <source>
        <dbReference type="Proteomes" id="UP000637299"/>
    </source>
</evidence>
<evidence type="ECO:0000256" key="1">
    <source>
        <dbReference type="ARBA" id="ARBA00022729"/>
    </source>
</evidence>
<feature type="signal peptide" evidence="2">
    <location>
        <begin position="1"/>
        <end position="18"/>
    </location>
</feature>
<dbReference type="EMBL" id="JACYFS010000001">
    <property type="protein sequence ID" value="MBD8081024.1"/>
    <property type="molecule type" value="Genomic_DNA"/>
</dbReference>
<dbReference type="RefSeq" id="WP_191734844.1">
    <property type="nucleotide sequence ID" value="NZ_JACYFS010000001.1"/>
</dbReference>
<dbReference type="InterPro" id="IPR026444">
    <property type="entry name" value="Secre_tail"/>
</dbReference>
<feature type="domain" description="Secretion system C-terminal sorting" evidence="3">
    <location>
        <begin position="208"/>
        <end position="276"/>
    </location>
</feature>
<dbReference type="NCBIfam" id="TIGR04183">
    <property type="entry name" value="Por_Secre_tail"/>
    <property type="match status" value="1"/>
</dbReference>
<evidence type="ECO:0000256" key="2">
    <source>
        <dbReference type="SAM" id="SignalP"/>
    </source>
</evidence>
<dbReference type="Pfam" id="PF18962">
    <property type="entry name" value="Por_Secre_tail"/>
    <property type="match status" value="1"/>
</dbReference>
<comment type="caution">
    <text evidence="4">The sequence shown here is derived from an EMBL/GenBank/DDBJ whole genome shotgun (WGS) entry which is preliminary data.</text>
</comment>
<sequence length="278" mass="30427">MKKSIYFLFLLLSAIGNAQTFGIYTENTNITSGVNSLRFSNGQGFSASEPTTAPYEGAKNYQFSYNGTSSYFHAILFPRNAANTADTTVDLSAFTYYNVSIKTSSPHPFYIRIRGNNVIAKVLINPASNSYNFTNDNLWHPMSIPISAFVPESSAFSLAVISEIFVLRSENSIPTVAGASNDFQVDNIYASANQVLAIKEEVKTSFKIYPNPSSSEITVTSKKVINSISVQNAAGQKVIALNPKEKRSTFDISYLNSGLYIIAIESDGKTSTSKFIKK</sequence>
<organism evidence="4 5">
    <name type="scientific">Chryseobacterium caseinilyticum</name>
    <dbReference type="NCBI Taxonomy" id="2771428"/>
    <lineage>
        <taxon>Bacteria</taxon>
        <taxon>Pseudomonadati</taxon>
        <taxon>Bacteroidota</taxon>
        <taxon>Flavobacteriia</taxon>
        <taxon>Flavobacteriales</taxon>
        <taxon>Weeksellaceae</taxon>
        <taxon>Chryseobacterium group</taxon>
        <taxon>Chryseobacterium</taxon>
    </lineage>
</organism>
<dbReference type="Gene3D" id="2.60.120.430">
    <property type="entry name" value="Galactose-binding lectin"/>
    <property type="match status" value="1"/>
</dbReference>
<keyword evidence="5" id="KW-1185">Reference proteome</keyword>
<dbReference type="Proteomes" id="UP000637299">
    <property type="component" value="Unassembled WGS sequence"/>
</dbReference>
<proteinExistence type="predicted"/>
<evidence type="ECO:0000259" key="3">
    <source>
        <dbReference type="Pfam" id="PF18962"/>
    </source>
</evidence>
<gene>
    <name evidence="4" type="ORF">IC610_01155</name>
</gene>